<organism evidence="4 5">
    <name type="scientific">Tritrichomonas foetus</name>
    <dbReference type="NCBI Taxonomy" id="1144522"/>
    <lineage>
        <taxon>Eukaryota</taxon>
        <taxon>Metamonada</taxon>
        <taxon>Parabasalia</taxon>
        <taxon>Tritrichomonadida</taxon>
        <taxon>Tritrichomonadidae</taxon>
        <taxon>Tritrichomonas</taxon>
    </lineage>
</organism>
<protein>
    <submittedName>
        <fullName evidence="4">Uncharacterized protein</fullName>
    </submittedName>
</protein>
<evidence type="ECO:0000256" key="3">
    <source>
        <dbReference type="SAM" id="SignalP"/>
    </source>
</evidence>
<proteinExistence type="predicted"/>
<feature type="region of interest" description="Disordered" evidence="2">
    <location>
        <begin position="515"/>
        <end position="539"/>
    </location>
</feature>
<evidence type="ECO:0000256" key="2">
    <source>
        <dbReference type="SAM" id="MobiDB-lite"/>
    </source>
</evidence>
<feature type="compositionally biased region" description="Low complexity" evidence="2">
    <location>
        <begin position="526"/>
        <end position="537"/>
    </location>
</feature>
<dbReference type="OrthoDB" id="198977at2759"/>
<feature type="coiled-coil region" evidence="1">
    <location>
        <begin position="774"/>
        <end position="871"/>
    </location>
</feature>
<sequence length="1547" mass="181640">MVNCFTKYFILIMSFIGAFFQDNSYQTEADVDQRISDIEKNINIQANIVLLIDYSESLSTYICEKGIPSIINVLIQNKNDNNLCVDIFQLFQNLLMKDETREKNASLILNHDLIVPVLIDFLESPIINRKLAVLRIFSNFSVFQPVKFQKVCLDNTDRLIHMINLMTKETNEKVIIMFLKLIPCMIYNEPEVQQIFAFNFLERLLKLVHNNVLYSISALTSILKKNTKVQNLFFDNESNFSIYIKKLKNEDEEILNLFIDFLSYQENSENILEFIEKMEITSIVFQKVEQNKLKFILILSHLIKNINEKKKLNSNKEILKKIIINFMLATEQKEFLYFSFFENYLYQNSEGAYQLAEMIAQVKDRSTKQLIKLATITMIINPSSKIWFLSNPPNFTSSIIGYFISRLFFEETLRFLIVLCWESKTAVNYFIDEDSQPLNFLNVYIESEKSPRIRNECILLKMILENVTGHDIVTKNFVANNDKICELKNIIINDNDTISRTEISFVNEISNQLSSKFSPTKDTQSDDNNSTNLSSNHDNFHKTDYEYLNQKSLIDQVKIMNQNETEEEESKSNKEQEIKHEELIEHYENLVSQLTNEKMFLEESLKAISFSNVGSNHANSFDEQKIYQEMKEKEKELLNEQEKHKTAILSLENTHKMEIENLKQQLSDSLLINESNLVNISKYQKEIKTLKKNLQITNNHNKPIINQKQNDERKNESTEIQKKMKLKLTEAKNQIRELKQELSLMREQNYSILDHKCLFIEDGKKKFQKVIEENITLKEANSKISKELDNYKNNSKTFLSQNSLDNDLLMNENLDLMQKMNEKEKENLTLKREIQELKIETDLNNKRKIENEKLLNKINILETENQLLKTTTDRNENHDLLSNLKHEITEKESYIKEILDKNEGLLNKIKDLEDEKDKIIIKEQEKLYQQESTLKNHFSLEETNFTSKIKQFQEQINSLNQEKEKLNEKIIELNQKNSNLEENKNNLQNKINEFEQKQAQSNQFQEEIQNLSLQLENSKGICKQLTDENSVLSQNLIQASVKEKQMETLINNMKEQKLKIEEEYRSLKIKNESFEHISSRFTILKKEKEELKTKLIDKEFQENSYNSQFVEFNEKIEEIKAQKDDIIKLKDEEITDLKSKLLAVQYYIKKKEQFFCEVEDAWMKSLQMLTQKIISKFSILNTIKIEINKKSEILTHFEIKLSKLQNLVNIKERKNEKLQEVIKEIKNQESSKEFENSSLNALAQKIHNIENRTKQIEDENSELKEKNKKLQNDNTNLVRHAKVLTKKLKNSNSDSESINNSYFQCSSFQNSFSNDISSISLPRTMKSDSELDSENTKLKMQLKEEKEEKERQNEHIESLLSQNRALITQITELNETLSDSTATDLIKQLRSEIRKLKKNETLLKSLQKENEKLKKENEFLNFNSSTKSSNFFDSNPESRNIIYTNQATKNLSNNVNNNVSQNVSDSEKMNESKDLNEQVHNRSFLSENSLANEGNESNNSYSSTLEKINVALLEEDIQPRQSPGRNKISFLVNDGENNDPIMRVSYI</sequence>
<feature type="coiled-coil region" evidence="1">
    <location>
        <begin position="1201"/>
        <end position="1280"/>
    </location>
</feature>
<keyword evidence="1" id="KW-0175">Coiled coil</keyword>
<dbReference type="RefSeq" id="XP_068356184.1">
    <property type="nucleotide sequence ID" value="XM_068506907.1"/>
</dbReference>
<evidence type="ECO:0000256" key="1">
    <source>
        <dbReference type="SAM" id="Coils"/>
    </source>
</evidence>
<feature type="coiled-coil region" evidence="1">
    <location>
        <begin position="1328"/>
        <end position="1423"/>
    </location>
</feature>
<feature type="coiled-coil region" evidence="1">
    <location>
        <begin position="573"/>
        <end position="647"/>
    </location>
</feature>
<dbReference type="VEuPathDB" id="TrichDB:TRFO_29667"/>
<feature type="coiled-coil region" evidence="1">
    <location>
        <begin position="895"/>
        <end position="1070"/>
    </location>
</feature>
<evidence type="ECO:0000313" key="4">
    <source>
        <dbReference type="EMBL" id="OHT03048.1"/>
    </source>
</evidence>
<reference evidence="4" key="1">
    <citation type="submission" date="2016-10" db="EMBL/GenBank/DDBJ databases">
        <authorList>
            <person name="Benchimol M."/>
            <person name="Almeida L.G."/>
            <person name="Vasconcelos A.T."/>
            <person name="Perreira-Neves A."/>
            <person name="Rosa I.A."/>
            <person name="Tasca T."/>
            <person name="Bogo M.R."/>
            <person name="de Souza W."/>
        </authorList>
    </citation>
    <scope>NUCLEOTIDE SEQUENCE [LARGE SCALE GENOMIC DNA]</scope>
    <source>
        <strain evidence="4">K</strain>
    </source>
</reference>
<keyword evidence="3" id="KW-0732">Signal</keyword>
<keyword evidence="5" id="KW-1185">Reference proteome</keyword>
<dbReference type="EMBL" id="MLAK01000842">
    <property type="protein sequence ID" value="OHT03048.1"/>
    <property type="molecule type" value="Genomic_DNA"/>
</dbReference>
<comment type="caution">
    <text evidence="4">The sequence shown here is derived from an EMBL/GenBank/DDBJ whole genome shotgun (WGS) entry which is preliminary data.</text>
</comment>
<gene>
    <name evidence="4" type="ORF">TRFO_29667</name>
</gene>
<dbReference type="SUPFAM" id="SSF48371">
    <property type="entry name" value="ARM repeat"/>
    <property type="match status" value="1"/>
</dbReference>
<feature type="signal peptide" evidence="3">
    <location>
        <begin position="1"/>
        <end position="20"/>
    </location>
</feature>
<accession>A0A1J4JX59</accession>
<dbReference type="GeneID" id="94841611"/>
<evidence type="ECO:0000313" key="5">
    <source>
        <dbReference type="Proteomes" id="UP000179807"/>
    </source>
</evidence>
<name>A0A1J4JX59_9EUKA</name>
<feature type="coiled-coil region" evidence="1">
    <location>
        <begin position="680"/>
        <end position="748"/>
    </location>
</feature>
<dbReference type="Proteomes" id="UP000179807">
    <property type="component" value="Unassembled WGS sequence"/>
</dbReference>
<dbReference type="InterPro" id="IPR016024">
    <property type="entry name" value="ARM-type_fold"/>
</dbReference>
<feature type="chain" id="PRO_5013063044" evidence="3">
    <location>
        <begin position="21"/>
        <end position="1547"/>
    </location>
</feature>